<keyword evidence="3" id="KW-1185">Reference proteome</keyword>
<dbReference type="EMBL" id="AVOT02011176">
    <property type="protein sequence ID" value="MBW0491618.1"/>
    <property type="molecule type" value="Genomic_DNA"/>
</dbReference>
<dbReference type="AlphaFoldDB" id="A0A9Q3H4I0"/>
<sequence length="82" mass="8945">MSRTYFNVLGEYGEEEEENSVEEEGSNGTEGFPAAVGEYEGTGRQTLAKSNQNCFPQSEPSFFAIMQQMTCIMANLQAASSS</sequence>
<proteinExistence type="predicted"/>
<comment type="caution">
    <text evidence="2">The sequence shown here is derived from an EMBL/GenBank/DDBJ whole genome shotgun (WGS) entry which is preliminary data.</text>
</comment>
<organism evidence="2 3">
    <name type="scientific">Austropuccinia psidii MF-1</name>
    <dbReference type="NCBI Taxonomy" id="1389203"/>
    <lineage>
        <taxon>Eukaryota</taxon>
        <taxon>Fungi</taxon>
        <taxon>Dikarya</taxon>
        <taxon>Basidiomycota</taxon>
        <taxon>Pucciniomycotina</taxon>
        <taxon>Pucciniomycetes</taxon>
        <taxon>Pucciniales</taxon>
        <taxon>Sphaerophragmiaceae</taxon>
        <taxon>Austropuccinia</taxon>
    </lineage>
</organism>
<protein>
    <submittedName>
        <fullName evidence="2">Uncharacterized protein</fullName>
    </submittedName>
</protein>
<accession>A0A9Q3H4I0</accession>
<feature type="compositionally biased region" description="Acidic residues" evidence="1">
    <location>
        <begin position="12"/>
        <end position="25"/>
    </location>
</feature>
<evidence type="ECO:0000313" key="2">
    <source>
        <dbReference type="EMBL" id="MBW0491618.1"/>
    </source>
</evidence>
<feature type="region of interest" description="Disordered" evidence="1">
    <location>
        <begin position="1"/>
        <end position="36"/>
    </location>
</feature>
<evidence type="ECO:0000256" key="1">
    <source>
        <dbReference type="SAM" id="MobiDB-lite"/>
    </source>
</evidence>
<evidence type="ECO:0000313" key="3">
    <source>
        <dbReference type="Proteomes" id="UP000765509"/>
    </source>
</evidence>
<dbReference type="Proteomes" id="UP000765509">
    <property type="component" value="Unassembled WGS sequence"/>
</dbReference>
<gene>
    <name evidence="2" type="ORF">O181_031333</name>
</gene>
<reference evidence="2" key="1">
    <citation type="submission" date="2021-03" db="EMBL/GenBank/DDBJ databases">
        <title>Draft genome sequence of rust myrtle Austropuccinia psidii MF-1, a brazilian biotype.</title>
        <authorList>
            <person name="Quecine M.C."/>
            <person name="Pachon D.M.R."/>
            <person name="Bonatelli M.L."/>
            <person name="Correr F.H."/>
            <person name="Franceschini L.M."/>
            <person name="Leite T.F."/>
            <person name="Margarido G.R.A."/>
            <person name="Almeida C.A."/>
            <person name="Ferrarezi J.A."/>
            <person name="Labate C.A."/>
        </authorList>
    </citation>
    <scope>NUCLEOTIDE SEQUENCE</scope>
    <source>
        <strain evidence="2">MF-1</strain>
    </source>
</reference>
<name>A0A9Q3H4I0_9BASI</name>